<proteinExistence type="predicted"/>
<evidence type="ECO:0000313" key="2">
    <source>
        <dbReference type="Proteomes" id="UP000616779"/>
    </source>
</evidence>
<reference evidence="1 2" key="1">
    <citation type="submission" date="2019-10" db="EMBL/GenBank/DDBJ databases">
        <title>Description of Paenibacillus terrestris sp. nov.</title>
        <authorList>
            <person name="Carlier A."/>
            <person name="Qi S."/>
        </authorList>
    </citation>
    <scope>NUCLEOTIDE SEQUENCE [LARGE SCALE GENOMIC DNA]</scope>
    <source>
        <strain evidence="1 2">LMG 31458</strain>
    </source>
</reference>
<accession>A0ABX1XVG3</accession>
<keyword evidence="2" id="KW-1185">Reference proteome</keyword>
<gene>
    <name evidence="1" type="ORF">GC098_14075</name>
</gene>
<evidence type="ECO:0008006" key="3">
    <source>
        <dbReference type="Google" id="ProtNLM"/>
    </source>
</evidence>
<name>A0ABX1XVG3_9BACL</name>
<protein>
    <recommendedName>
        <fullName evidence="3">Tyr recombinase domain-containing protein</fullName>
    </recommendedName>
</protein>
<dbReference type="Proteomes" id="UP000616779">
    <property type="component" value="Unassembled WGS sequence"/>
</dbReference>
<comment type="caution">
    <text evidence="1">The sequence shown here is derived from an EMBL/GenBank/DDBJ whole genome shotgun (WGS) entry which is preliminary data.</text>
</comment>
<evidence type="ECO:0000313" key="1">
    <source>
        <dbReference type="EMBL" id="NOU72540.1"/>
    </source>
</evidence>
<organism evidence="1 2">
    <name type="scientific">Paenibacillus phytorum</name>
    <dbReference type="NCBI Taxonomy" id="2654977"/>
    <lineage>
        <taxon>Bacteria</taxon>
        <taxon>Bacillati</taxon>
        <taxon>Bacillota</taxon>
        <taxon>Bacilli</taxon>
        <taxon>Bacillales</taxon>
        <taxon>Paenibacillaceae</taxon>
        <taxon>Paenibacillus</taxon>
    </lineage>
</organism>
<sequence length="297" mass="35044">MRTKTTKSNVPKEVHLQRFSIKNRTLYLGYEKWLDNHPKKYQIGTKSQMSNNALNLLAAYPDINADSLDMRNIEEFVGGVARASSNNNKINYTKNFLVYLVENGTELSFSPDVLNGYLFKNNEVKDDFQEERQPLTIEQIILIRNVFKTDYVRLFVFEMVYQYGLKLNELHQCIEKNYDFENRNFQLKGRSEPLQVNERIHQIIVNNKKVLKLVNSNTNQDRLSEIGKKLQELGLMDRLVRWKDVDETRNVNFFKCPRCREIYENTPDNWALIQYESDETETKWIVCKKTCSQGASR</sequence>
<dbReference type="EMBL" id="WHOA01000095">
    <property type="protein sequence ID" value="NOU72540.1"/>
    <property type="molecule type" value="Genomic_DNA"/>
</dbReference>
<dbReference type="RefSeq" id="WP_171643826.1">
    <property type="nucleotide sequence ID" value="NZ_WHOA01000095.1"/>
</dbReference>